<reference evidence="1" key="1">
    <citation type="submission" date="2018-02" db="EMBL/GenBank/DDBJ databases">
        <title>Rhizophora mucronata_Transcriptome.</title>
        <authorList>
            <person name="Meera S.P."/>
            <person name="Sreeshan A."/>
            <person name="Augustine A."/>
        </authorList>
    </citation>
    <scope>NUCLEOTIDE SEQUENCE</scope>
    <source>
        <tissue evidence="1">Leaf</tissue>
    </source>
</reference>
<sequence>MTLQQKLRRHRDNQSKLDPLVALTAMEMCTLQFFMPKHE</sequence>
<dbReference type="AlphaFoldDB" id="A0A2P2N011"/>
<dbReference type="EMBL" id="GGEC01055325">
    <property type="protein sequence ID" value="MBX35809.1"/>
    <property type="molecule type" value="Transcribed_RNA"/>
</dbReference>
<name>A0A2P2N011_RHIMU</name>
<proteinExistence type="predicted"/>
<protein>
    <submittedName>
        <fullName evidence="1">Uncharacterized protein</fullName>
    </submittedName>
</protein>
<accession>A0A2P2N011</accession>
<evidence type="ECO:0000313" key="1">
    <source>
        <dbReference type="EMBL" id="MBX35809.1"/>
    </source>
</evidence>
<organism evidence="1">
    <name type="scientific">Rhizophora mucronata</name>
    <name type="common">Asiatic mangrove</name>
    <dbReference type="NCBI Taxonomy" id="61149"/>
    <lineage>
        <taxon>Eukaryota</taxon>
        <taxon>Viridiplantae</taxon>
        <taxon>Streptophyta</taxon>
        <taxon>Embryophyta</taxon>
        <taxon>Tracheophyta</taxon>
        <taxon>Spermatophyta</taxon>
        <taxon>Magnoliopsida</taxon>
        <taxon>eudicotyledons</taxon>
        <taxon>Gunneridae</taxon>
        <taxon>Pentapetalae</taxon>
        <taxon>rosids</taxon>
        <taxon>fabids</taxon>
        <taxon>Malpighiales</taxon>
        <taxon>Rhizophoraceae</taxon>
        <taxon>Rhizophora</taxon>
    </lineage>
</organism>